<dbReference type="InterPro" id="IPR010985">
    <property type="entry name" value="Ribbon_hlx_hlx"/>
</dbReference>
<name>A0ABW6BBP2_9SPHI</name>
<gene>
    <name evidence="2" type="ORF">ACFS7Y_00950</name>
</gene>
<comment type="caution">
    <text evidence="2">The sequence shown here is derived from an EMBL/GenBank/DDBJ whole genome shotgun (WGS) entry which is preliminary data.</text>
</comment>
<dbReference type="Gene3D" id="1.10.1220.10">
    <property type="entry name" value="Met repressor-like"/>
    <property type="match status" value="1"/>
</dbReference>
<dbReference type="GO" id="GO:0003677">
    <property type="term" value="F:DNA binding"/>
    <property type="evidence" value="ECO:0007669"/>
    <property type="project" value="UniProtKB-KW"/>
</dbReference>
<evidence type="ECO:0000313" key="3">
    <source>
        <dbReference type="Proteomes" id="UP001597525"/>
    </source>
</evidence>
<dbReference type="Pfam" id="PF03869">
    <property type="entry name" value="Arc"/>
    <property type="match status" value="1"/>
</dbReference>
<dbReference type="InterPro" id="IPR013321">
    <property type="entry name" value="Arc_rbn_hlx_hlx"/>
</dbReference>
<accession>A0ABW6BBP2</accession>
<evidence type="ECO:0000259" key="1">
    <source>
        <dbReference type="Pfam" id="PF03869"/>
    </source>
</evidence>
<feature type="domain" description="Arc-like DNA binding" evidence="1">
    <location>
        <begin position="4"/>
        <end position="45"/>
    </location>
</feature>
<dbReference type="SUPFAM" id="SSF47598">
    <property type="entry name" value="Ribbon-helix-helix"/>
    <property type="match status" value="1"/>
</dbReference>
<reference evidence="3" key="1">
    <citation type="journal article" date="2019" name="Int. J. Syst. Evol. Microbiol.">
        <title>The Global Catalogue of Microorganisms (GCM) 10K type strain sequencing project: providing services to taxonomists for standard genome sequencing and annotation.</title>
        <authorList>
            <consortium name="The Broad Institute Genomics Platform"/>
            <consortium name="The Broad Institute Genome Sequencing Center for Infectious Disease"/>
            <person name="Wu L."/>
            <person name="Ma J."/>
        </authorList>
    </citation>
    <scope>NUCLEOTIDE SEQUENCE [LARGE SCALE GENOMIC DNA]</scope>
    <source>
        <strain evidence="3">KCTC 22814</strain>
    </source>
</reference>
<dbReference type="InterPro" id="IPR005569">
    <property type="entry name" value="Arc_DNA-bd_dom"/>
</dbReference>
<protein>
    <submittedName>
        <fullName evidence="2">Arc family DNA-binding protein</fullName>
    </submittedName>
</protein>
<keyword evidence="3" id="KW-1185">Reference proteome</keyword>
<keyword evidence="2" id="KW-0238">DNA-binding</keyword>
<organism evidence="2 3">
    <name type="scientific">Sphingobacterium bambusae</name>
    <dbReference type="NCBI Taxonomy" id="662858"/>
    <lineage>
        <taxon>Bacteria</taxon>
        <taxon>Pseudomonadati</taxon>
        <taxon>Bacteroidota</taxon>
        <taxon>Sphingobacteriia</taxon>
        <taxon>Sphingobacteriales</taxon>
        <taxon>Sphingobacteriaceae</taxon>
        <taxon>Sphingobacterium</taxon>
    </lineage>
</organism>
<evidence type="ECO:0000313" key="2">
    <source>
        <dbReference type="EMBL" id="MFD2965934.1"/>
    </source>
</evidence>
<dbReference type="Proteomes" id="UP001597525">
    <property type="component" value="Unassembled WGS sequence"/>
</dbReference>
<proteinExistence type="predicted"/>
<dbReference type="RefSeq" id="WP_320184410.1">
    <property type="nucleotide sequence ID" value="NZ_CP138332.1"/>
</dbReference>
<dbReference type="EMBL" id="JBHUPB010000002">
    <property type="protein sequence ID" value="MFD2965934.1"/>
    <property type="molecule type" value="Genomic_DNA"/>
</dbReference>
<sequence>MKKNFVVRIEEEMYRKLEKWAHDEFRSVNGQIEYLINQGLIKTGRQKGHDVEGEKISTENNDKT</sequence>